<proteinExistence type="inferred from homology"/>
<dbReference type="HAMAP" id="MF_02224">
    <property type="entry name" value="PPS"/>
    <property type="match status" value="1"/>
</dbReference>
<evidence type="ECO:0000256" key="3">
    <source>
        <dbReference type="ARBA" id="ARBA00022840"/>
    </source>
</evidence>
<dbReference type="GO" id="GO:0005524">
    <property type="term" value="F:ATP binding"/>
    <property type="evidence" value="ECO:0007669"/>
    <property type="project" value="UniProtKB-KW"/>
</dbReference>
<comment type="pathway">
    <text evidence="5">Cofactor biosynthesis; coenzyme A biosynthesis.</text>
</comment>
<keyword evidence="2 5" id="KW-0547">Nucleotide-binding</keyword>
<feature type="binding site" evidence="5">
    <location>
        <position position="37"/>
    </location>
    <ligand>
        <name>ATP</name>
        <dbReference type="ChEBI" id="CHEBI:30616"/>
    </ligand>
</feature>
<gene>
    <name evidence="6" type="ORF">CA615_02690</name>
</gene>
<protein>
    <recommendedName>
        <fullName evidence="5">4-phosphopantoate--beta-alanine ligase</fullName>
        <ecNumber evidence="5">6.3.2.36</ecNumber>
    </recommendedName>
    <alternativeName>
        <fullName evidence="5">Phosphopantothenate synthetase</fullName>
        <shortName evidence="5">PPS</shortName>
    </alternativeName>
</protein>
<dbReference type="GO" id="GO:0016881">
    <property type="term" value="F:acid-amino acid ligase activity"/>
    <property type="evidence" value="ECO:0007669"/>
    <property type="project" value="UniProtKB-UniRule"/>
</dbReference>
<dbReference type="PANTHER" id="PTHR40695:SF1">
    <property type="entry name" value="4-PHOSPHOPANTOATE--BETA-ALANINE LIGASE"/>
    <property type="match status" value="1"/>
</dbReference>
<dbReference type="RefSeq" id="WP_112149415.1">
    <property type="nucleotide sequence ID" value="NZ_NGJK01000027.1"/>
</dbReference>
<reference evidence="6 7" key="1">
    <citation type="submission" date="2017-05" db="EMBL/GenBank/DDBJ databases">
        <title>Host range expansion of the Methanosphaera genus to humans and monogastric animals involves recent and extensive reduction in genome content.</title>
        <authorList>
            <person name="Hoedt E.C."/>
            <person name="Volmer J.G."/>
            <person name="Parks D.H."/>
            <person name="Rosewarne C.P."/>
            <person name="Denman S.E."/>
            <person name="Mcsweeney C.S."/>
            <person name="O Cuiv P."/>
            <person name="Hugenholtz P."/>
            <person name="Tyson G.W."/>
            <person name="Morrison M."/>
        </authorList>
    </citation>
    <scope>NUCLEOTIDE SEQUENCE [LARGE SCALE GENOMIC DNA]</scope>
    <source>
        <strain evidence="6 7">PA5</strain>
    </source>
</reference>
<comment type="catalytic activity">
    <reaction evidence="5">
        <text>(R)-4-phosphopantoate + beta-alanine + ATP = (R)-4'-phosphopantothenate + AMP + diphosphate + H(+)</text>
        <dbReference type="Rhea" id="RHEA:27930"/>
        <dbReference type="ChEBI" id="CHEBI:10986"/>
        <dbReference type="ChEBI" id="CHEBI:15378"/>
        <dbReference type="ChEBI" id="CHEBI:30616"/>
        <dbReference type="ChEBI" id="CHEBI:33019"/>
        <dbReference type="ChEBI" id="CHEBI:57966"/>
        <dbReference type="ChEBI" id="CHEBI:61294"/>
        <dbReference type="ChEBI" id="CHEBI:456215"/>
        <dbReference type="EC" id="6.3.2.36"/>
    </reaction>
</comment>
<dbReference type="Pfam" id="PF02006">
    <property type="entry name" value="PPS_PS"/>
    <property type="match status" value="1"/>
</dbReference>
<dbReference type="NCBIfam" id="NF010324">
    <property type="entry name" value="PRK13761.1"/>
    <property type="match status" value="1"/>
</dbReference>
<name>A0A328Q9V7_9EURY</name>
<dbReference type="PIRSF" id="PIRSF004853">
    <property type="entry name" value="UCP004853"/>
    <property type="match status" value="1"/>
</dbReference>
<evidence type="ECO:0000256" key="1">
    <source>
        <dbReference type="ARBA" id="ARBA00022598"/>
    </source>
</evidence>
<dbReference type="GO" id="GO:0015937">
    <property type="term" value="P:coenzyme A biosynthetic process"/>
    <property type="evidence" value="ECO:0007669"/>
    <property type="project" value="UniProtKB-UniRule"/>
</dbReference>
<keyword evidence="3 5" id="KW-0067">ATP-binding</keyword>
<evidence type="ECO:0000313" key="7">
    <source>
        <dbReference type="Proteomes" id="UP000248557"/>
    </source>
</evidence>
<feature type="binding site" evidence="5">
    <location>
        <begin position="186"/>
        <end position="187"/>
    </location>
    <ligand>
        <name>ATP</name>
        <dbReference type="ChEBI" id="CHEBI:30616"/>
    </ligand>
</feature>
<dbReference type="InterPro" id="IPR002855">
    <property type="entry name" value="PPS/PS"/>
</dbReference>
<dbReference type="Gene3D" id="3.40.50.12640">
    <property type="entry name" value="Phosphopantoate/pantothenate synthetase"/>
    <property type="match status" value="1"/>
</dbReference>
<keyword evidence="4 5" id="KW-0173">Coenzyme A biosynthesis</keyword>
<dbReference type="Proteomes" id="UP000248557">
    <property type="component" value="Unassembled WGS sequence"/>
</dbReference>
<evidence type="ECO:0000256" key="4">
    <source>
        <dbReference type="ARBA" id="ARBA00022993"/>
    </source>
</evidence>
<sequence length="246" mass="27808">MLNKDHPRYQSLVYREKIVEAHENGILADSGMIAHGRGETFDYLIGEKTTPNSQNTIDVAACYFLTRKHPVLSVNGNTTALVSEDIAKLSELLDIPVEINLYYRTPERIENIERVYKDLGVKEILGTDEDDFIDTPNLNGPRSPVSIEGIKKSDLVFIPLEDGDRAEKLYDLGKDIISVDLNPLSRTAQTSTVTIVDNIVRVIPALIESVKKYENYDKTDIQEKIDLFNNKTNLNIAINDIIKRFE</sequence>
<comment type="caution">
    <text evidence="6">The sequence shown here is derived from an EMBL/GenBank/DDBJ whole genome shotgun (WGS) entry which is preliminary data.</text>
</comment>
<comment type="function">
    <text evidence="5">Catalyzes the condensation of (R)-4-phosphopantoate and beta-alanine to 4'-phosphopantothenate in the CoA biosynthesis pathway.</text>
</comment>
<dbReference type="UniPathway" id="UPA00241"/>
<organism evidence="6 7">
    <name type="scientific">Methanosphaera stadtmanae</name>
    <dbReference type="NCBI Taxonomy" id="2317"/>
    <lineage>
        <taxon>Archaea</taxon>
        <taxon>Methanobacteriati</taxon>
        <taxon>Methanobacteriota</taxon>
        <taxon>Methanomada group</taxon>
        <taxon>Methanobacteria</taxon>
        <taxon>Methanobacteriales</taxon>
        <taxon>Methanobacteriaceae</taxon>
        <taxon>Methanosphaera</taxon>
    </lineage>
</organism>
<accession>A0A328Q9V7</accession>
<feature type="binding site" evidence="5">
    <location>
        <begin position="180"/>
        <end position="182"/>
    </location>
    <ligand>
        <name>ATP</name>
        <dbReference type="ChEBI" id="CHEBI:30616"/>
    </ligand>
</feature>
<dbReference type="AlphaFoldDB" id="A0A328Q9V7"/>
<dbReference type="PANTHER" id="PTHR40695">
    <property type="entry name" value="4-PHOSPHOPANTOATE--BETA-ALANINE LIGASE"/>
    <property type="match status" value="1"/>
</dbReference>
<evidence type="ECO:0000313" key="6">
    <source>
        <dbReference type="EMBL" id="RAP03338.1"/>
    </source>
</evidence>
<keyword evidence="1 5" id="KW-0436">Ligase</keyword>
<feature type="binding site" evidence="5">
    <location>
        <begin position="198"/>
        <end position="199"/>
    </location>
    <ligand>
        <name>ATP</name>
        <dbReference type="ChEBI" id="CHEBI:30616"/>
    </ligand>
</feature>
<comment type="subunit">
    <text evidence="5">Homodimer.</text>
</comment>
<comment type="similarity">
    <text evidence="5">Belongs to the archaeal phosphopantothenate synthetase family.</text>
</comment>
<dbReference type="EMBL" id="NGJK01000027">
    <property type="protein sequence ID" value="RAP03338.1"/>
    <property type="molecule type" value="Genomic_DNA"/>
</dbReference>
<feature type="binding site" evidence="5">
    <location>
        <position position="15"/>
    </location>
    <ligand>
        <name>ATP</name>
        <dbReference type="ChEBI" id="CHEBI:30616"/>
    </ligand>
</feature>
<dbReference type="EC" id="6.3.2.36" evidence="5"/>
<dbReference type="InterPro" id="IPR038138">
    <property type="entry name" value="PPS/PS_sf"/>
</dbReference>
<evidence type="ECO:0000256" key="5">
    <source>
        <dbReference type="HAMAP-Rule" id="MF_02224"/>
    </source>
</evidence>
<evidence type="ECO:0000256" key="2">
    <source>
        <dbReference type="ARBA" id="ARBA00022741"/>
    </source>
</evidence>